<reference evidence="4" key="1">
    <citation type="submission" date="2020-01" db="EMBL/GenBank/DDBJ databases">
        <authorList>
            <person name="Meier V. D."/>
            <person name="Meier V D."/>
        </authorList>
    </citation>
    <scope>NUCLEOTIDE SEQUENCE</scope>
    <source>
        <strain evidence="4">HLG_WM_MAG_04</strain>
    </source>
</reference>
<dbReference type="PROSITE" id="PS50887">
    <property type="entry name" value="GGDEF"/>
    <property type="match status" value="1"/>
</dbReference>
<dbReference type="PANTHER" id="PTHR33121:SF71">
    <property type="entry name" value="OXYGEN SENSOR PROTEIN DOSP"/>
    <property type="match status" value="1"/>
</dbReference>
<evidence type="ECO:0000259" key="2">
    <source>
        <dbReference type="PROSITE" id="PS50883"/>
    </source>
</evidence>
<gene>
    <name evidence="4" type="ORF">HELGO_WM1769</name>
</gene>
<dbReference type="InterPro" id="IPR035919">
    <property type="entry name" value="EAL_sf"/>
</dbReference>
<organism evidence="4">
    <name type="scientific">uncultured Sulfurovum sp</name>
    <dbReference type="NCBI Taxonomy" id="269237"/>
    <lineage>
        <taxon>Bacteria</taxon>
        <taxon>Pseudomonadati</taxon>
        <taxon>Campylobacterota</taxon>
        <taxon>Epsilonproteobacteria</taxon>
        <taxon>Campylobacterales</taxon>
        <taxon>Sulfurovaceae</taxon>
        <taxon>Sulfurovum</taxon>
        <taxon>environmental samples</taxon>
    </lineage>
</organism>
<evidence type="ECO:0000256" key="1">
    <source>
        <dbReference type="SAM" id="Phobius"/>
    </source>
</evidence>
<dbReference type="CDD" id="cd01948">
    <property type="entry name" value="EAL"/>
    <property type="match status" value="1"/>
</dbReference>
<keyword evidence="1" id="KW-0472">Membrane</keyword>
<feature type="transmembrane region" description="Helical" evidence="1">
    <location>
        <begin position="165"/>
        <end position="186"/>
    </location>
</feature>
<dbReference type="SMART" id="SM00052">
    <property type="entry name" value="EAL"/>
    <property type="match status" value="1"/>
</dbReference>
<dbReference type="GO" id="GO:0071111">
    <property type="term" value="F:cyclic-guanylate-specific phosphodiesterase activity"/>
    <property type="evidence" value="ECO:0007669"/>
    <property type="project" value="InterPro"/>
</dbReference>
<name>A0A6S6TTJ5_9BACT</name>
<keyword evidence="1" id="KW-1133">Transmembrane helix</keyword>
<dbReference type="InterPro" id="IPR050706">
    <property type="entry name" value="Cyclic-di-GMP_PDE-like"/>
</dbReference>
<sequence length="597" mass="69908">MTYKSIAPFEYKVKNILLNEAITLLDDTSSNILKSIVDNNLSFVHSNYHDANLRLKNEKQLAMMGSPDISSLFVLRISEGDYFFLLDTDKVDHSELNEVFIPEDIKIYSEVVREKKKKFFIQQEIESLSFTLLKPIVQNDKTVALLVIDYTENRLTALLDTSVDALSYLLIILLTLIFVFLFYIIYTHYSKYKIYRNPETNTFNRIYMIENYEKINFKKYYIVLADIDFFKRVNNRHGQKNGDKIIISIIKIIAKNLEKHDKFIQYSGEEFLLLMDREQRSEQQLRILLEAIRIDVQRAVFNIEDDKFSLSISMGVVLNTKVEKSLQDVIHKADTALYESKHKGRNMVSYFDVSQPKRLYREKLREMIESDKLVCYYQPIRDLESKALHHYEALLRIEDGDNIIFPDKILPDLEDSYLYTNLTKRVIEYNVLKLRTDAKMKISINLSADDLVNDSILSILAQNSDLADRLLIEILENKSIDYKRVELSIQKLKLFGYKICIDDFGSGYSNLNHLLKLSIDYLKIDGSIIKEIHHDKRAYSIVKTFATFCKQNDIEVIAEFIDKQDVVDILKSFGVKYGQGWYFSKAEPYDDLDKDHK</sequence>
<proteinExistence type="predicted"/>
<dbReference type="SMART" id="SM00267">
    <property type="entry name" value="GGDEF"/>
    <property type="match status" value="1"/>
</dbReference>
<evidence type="ECO:0000313" key="4">
    <source>
        <dbReference type="EMBL" id="CAA6821497.1"/>
    </source>
</evidence>
<dbReference type="Gene3D" id="3.20.20.450">
    <property type="entry name" value="EAL domain"/>
    <property type="match status" value="1"/>
</dbReference>
<dbReference type="CDD" id="cd01949">
    <property type="entry name" value="GGDEF"/>
    <property type="match status" value="1"/>
</dbReference>
<feature type="domain" description="GGDEF" evidence="3">
    <location>
        <begin position="218"/>
        <end position="353"/>
    </location>
</feature>
<evidence type="ECO:0000259" key="3">
    <source>
        <dbReference type="PROSITE" id="PS50887"/>
    </source>
</evidence>
<dbReference type="Pfam" id="PF00990">
    <property type="entry name" value="GGDEF"/>
    <property type="match status" value="1"/>
</dbReference>
<dbReference type="AlphaFoldDB" id="A0A6S6TTJ5"/>
<dbReference type="NCBIfam" id="TIGR00254">
    <property type="entry name" value="GGDEF"/>
    <property type="match status" value="1"/>
</dbReference>
<protein>
    <submittedName>
        <fullName evidence="4">Uncharacterized protein</fullName>
    </submittedName>
</protein>
<dbReference type="InterPro" id="IPR043128">
    <property type="entry name" value="Rev_trsase/Diguanyl_cyclase"/>
</dbReference>
<feature type="domain" description="EAL" evidence="2">
    <location>
        <begin position="357"/>
        <end position="597"/>
    </location>
</feature>
<accession>A0A6S6TTJ5</accession>
<dbReference type="Gene3D" id="3.30.70.270">
    <property type="match status" value="1"/>
</dbReference>
<dbReference type="SUPFAM" id="SSF141868">
    <property type="entry name" value="EAL domain-like"/>
    <property type="match status" value="1"/>
</dbReference>
<dbReference type="InterPro" id="IPR029787">
    <property type="entry name" value="Nucleotide_cyclase"/>
</dbReference>
<dbReference type="InterPro" id="IPR000160">
    <property type="entry name" value="GGDEF_dom"/>
</dbReference>
<keyword evidence="1" id="KW-0812">Transmembrane</keyword>
<dbReference type="Pfam" id="PF00563">
    <property type="entry name" value="EAL"/>
    <property type="match status" value="1"/>
</dbReference>
<dbReference type="EMBL" id="CACVAX010000059">
    <property type="protein sequence ID" value="CAA6821497.1"/>
    <property type="molecule type" value="Genomic_DNA"/>
</dbReference>
<dbReference type="PROSITE" id="PS50883">
    <property type="entry name" value="EAL"/>
    <property type="match status" value="1"/>
</dbReference>
<dbReference type="PANTHER" id="PTHR33121">
    <property type="entry name" value="CYCLIC DI-GMP PHOSPHODIESTERASE PDEF"/>
    <property type="match status" value="1"/>
</dbReference>
<dbReference type="SUPFAM" id="SSF55073">
    <property type="entry name" value="Nucleotide cyclase"/>
    <property type="match status" value="1"/>
</dbReference>
<dbReference type="InterPro" id="IPR001633">
    <property type="entry name" value="EAL_dom"/>
</dbReference>